<evidence type="ECO:0000313" key="2">
    <source>
        <dbReference type="Proteomes" id="UP000053791"/>
    </source>
</evidence>
<dbReference type="EMBL" id="LQBQ01000023">
    <property type="protein sequence ID" value="KUJ78099.1"/>
    <property type="molecule type" value="Genomic_DNA"/>
</dbReference>
<accession>A0A0X3TQX7</accession>
<dbReference type="AlphaFoldDB" id="A0A0X3TQX7"/>
<evidence type="ECO:0000313" key="1">
    <source>
        <dbReference type="EMBL" id="KUJ78099.1"/>
    </source>
</evidence>
<reference evidence="2" key="1">
    <citation type="submission" date="2015-12" db="EMBL/GenBank/DDBJ databases">
        <authorList>
            <person name="Zhang G."/>
            <person name="Stingl U."/>
        </authorList>
    </citation>
    <scope>NUCLEOTIDE SEQUENCE [LARGE SCALE GENOMIC DNA]</scope>
    <source>
        <strain evidence="2">ZGT118</strain>
    </source>
</reference>
<proteinExistence type="predicted"/>
<sequence length="187" mass="20782">MEAHGFYRNGPAKSSRMVVKLVNYNVELARDLRQIYPNAIFIGIVRDAVGLCESMISRGATPEKSVKLYQSVARTFLELAGEDFPIILLRFEEIITDIVATSAKVFSFCGLDPRAVSGFCLQDKARIFDKNGQVVGMQKVDAFYDISSASTHLRADVNTSAHARLPENLRSLIEESCGPLMRQLGYD</sequence>
<name>A0A0X3TQX7_9RHOB</name>
<dbReference type="InterPro" id="IPR027417">
    <property type="entry name" value="P-loop_NTPase"/>
</dbReference>
<evidence type="ECO:0008006" key="3">
    <source>
        <dbReference type="Google" id="ProtNLM"/>
    </source>
</evidence>
<keyword evidence="2" id="KW-1185">Reference proteome</keyword>
<dbReference type="Proteomes" id="UP000053791">
    <property type="component" value="Unassembled WGS sequence"/>
</dbReference>
<gene>
    <name evidence="1" type="ORF">AVO45_09070</name>
</gene>
<organism evidence="1 2">
    <name type="scientific">Ruegeria marisrubri</name>
    <dbReference type="NCBI Taxonomy" id="1685379"/>
    <lineage>
        <taxon>Bacteria</taxon>
        <taxon>Pseudomonadati</taxon>
        <taxon>Pseudomonadota</taxon>
        <taxon>Alphaproteobacteria</taxon>
        <taxon>Rhodobacterales</taxon>
        <taxon>Roseobacteraceae</taxon>
        <taxon>Ruegeria</taxon>
    </lineage>
</organism>
<dbReference type="Gene3D" id="3.40.50.300">
    <property type="entry name" value="P-loop containing nucleotide triphosphate hydrolases"/>
    <property type="match status" value="1"/>
</dbReference>
<dbReference type="SUPFAM" id="SSF52540">
    <property type="entry name" value="P-loop containing nucleoside triphosphate hydrolases"/>
    <property type="match status" value="1"/>
</dbReference>
<protein>
    <recommendedName>
        <fullName evidence="3">Sulfotransferase domain-containing protein</fullName>
    </recommendedName>
</protein>
<comment type="caution">
    <text evidence="1">The sequence shown here is derived from an EMBL/GenBank/DDBJ whole genome shotgun (WGS) entry which is preliminary data.</text>
</comment>